<sequence>MKQSSVNWVEAYKTSSQSHAFILSGMLQENGILNEVLNKQDSMYNIALPGELIIMVPDTQLADAVKLIESSDGFKS</sequence>
<gene>
    <name evidence="2" type="ORF">O3P16_02030</name>
</gene>
<evidence type="ECO:0000313" key="3">
    <source>
        <dbReference type="Proteomes" id="UP001210231"/>
    </source>
</evidence>
<dbReference type="Proteomes" id="UP001210231">
    <property type="component" value="Unassembled WGS sequence"/>
</dbReference>
<protein>
    <submittedName>
        <fullName evidence="2">DUF2007 domain-containing protein</fullName>
    </submittedName>
</protein>
<name>A0ABT4UGW3_9BACT</name>
<evidence type="ECO:0000259" key="1">
    <source>
        <dbReference type="Pfam" id="PF09413"/>
    </source>
</evidence>
<accession>A0ABT4UGW3</accession>
<feature type="domain" description="DUF2007" evidence="1">
    <location>
        <begin position="8"/>
        <end position="70"/>
    </location>
</feature>
<reference evidence="2 3" key="1">
    <citation type="submission" date="2022-12" db="EMBL/GenBank/DDBJ databases">
        <title>Chitinophagaceae gen. sp. nov., a new member of the family Chitinophagaceae, isolated from soil in a chemical factory.</title>
        <authorList>
            <person name="Ke Z."/>
        </authorList>
    </citation>
    <scope>NUCLEOTIDE SEQUENCE [LARGE SCALE GENOMIC DNA]</scope>
    <source>
        <strain evidence="2 3">LY-5</strain>
    </source>
</reference>
<comment type="caution">
    <text evidence="2">The sequence shown here is derived from an EMBL/GenBank/DDBJ whole genome shotgun (WGS) entry which is preliminary data.</text>
</comment>
<proteinExistence type="predicted"/>
<evidence type="ECO:0000313" key="2">
    <source>
        <dbReference type="EMBL" id="MDA3613572.1"/>
    </source>
</evidence>
<dbReference type="Pfam" id="PF09413">
    <property type="entry name" value="DUF2007"/>
    <property type="match status" value="1"/>
</dbReference>
<dbReference type="InterPro" id="IPR018551">
    <property type="entry name" value="DUF2007"/>
</dbReference>
<keyword evidence="3" id="KW-1185">Reference proteome</keyword>
<dbReference type="RefSeq" id="WP_407029902.1">
    <property type="nucleotide sequence ID" value="NZ_JAQGEF010000002.1"/>
</dbReference>
<dbReference type="EMBL" id="JAQGEF010000002">
    <property type="protein sequence ID" value="MDA3613572.1"/>
    <property type="molecule type" value="Genomic_DNA"/>
</dbReference>
<organism evidence="2 3">
    <name type="scientific">Polluticaenibacter yanchengensis</name>
    <dbReference type="NCBI Taxonomy" id="3014562"/>
    <lineage>
        <taxon>Bacteria</taxon>
        <taxon>Pseudomonadati</taxon>
        <taxon>Bacteroidota</taxon>
        <taxon>Chitinophagia</taxon>
        <taxon>Chitinophagales</taxon>
        <taxon>Chitinophagaceae</taxon>
        <taxon>Polluticaenibacter</taxon>
    </lineage>
</organism>